<protein>
    <submittedName>
        <fullName evidence="5">Alpha/beta hydrolase</fullName>
    </submittedName>
</protein>
<evidence type="ECO:0000256" key="1">
    <source>
        <dbReference type="ARBA" id="ARBA00022801"/>
    </source>
</evidence>
<dbReference type="OrthoDB" id="9803828at2"/>
<dbReference type="InterPro" id="IPR049492">
    <property type="entry name" value="BD-FAE-like_dom"/>
</dbReference>
<feature type="transmembrane region" description="Helical" evidence="3">
    <location>
        <begin position="66"/>
        <end position="86"/>
    </location>
</feature>
<dbReference type="InterPro" id="IPR050300">
    <property type="entry name" value="GDXG_lipolytic_enzyme"/>
</dbReference>
<organism evidence="5 6">
    <name type="scientific">Cryobacterium algoritolerans</name>
    <dbReference type="NCBI Taxonomy" id="1259184"/>
    <lineage>
        <taxon>Bacteria</taxon>
        <taxon>Bacillati</taxon>
        <taxon>Actinomycetota</taxon>
        <taxon>Actinomycetes</taxon>
        <taxon>Micrococcales</taxon>
        <taxon>Microbacteriaceae</taxon>
        <taxon>Cryobacterium</taxon>
    </lineage>
</organism>
<keyword evidence="6" id="KW-1185">Reference proteome</keyword>
<dbReference type="PANTHER" id="PTHR48081">
    <property type="entry name" value="AB HYDROLASE SUPERFAMILY PROTEIN C4A8.06C"/>
    <property type="match status" value="1"/>
</dbReference>
<comment type="caution">
    <text evidence="5">The sequence shown here is derived from an EMBL/GenBank/DDBJ whole genome shotgun (WGS) entry which is preliminary data.</text>
</comment>
<dbReference type="AlphaFoldDB" id="A0A4R8WWQ0"/>
<dbReference type="SUPFAM" id="SSF53474">
    <property type="entry name" value="alpha/beta-Hydrolases"/>
    <property type="match status" value="1"/>
</dbReference>
<keyword evidence="3" id="KW-0812">Transmembrane</keyword>
<dbReference type="Pfam" id="PF20434">
    <property type="entry name" value="BD-FAE"/>
    <property type="match status" value="1"/>
</dbReference>
<dbReference type="EMBL" id="SOFP01000010">
    <property type="protein sequence ID" value="TFC19797.1"/>
    <property type="molecule type" value="Genomic_DNA"/>
</dbReference>
<evidence type="ECO:0000256" key="3">
    <source>
        <dbReference type="SAM" id="Phobius"/>
    </source>
</evidence>
<dbReference type="Gene3D" id="3.40.50.1820">
    <property type="entry name" value="alpha/beta hydrolase"/>
    <property type="match status" value="1"/>
</dbReference>
<accession>A0A4R8WWQ0</accession>
<dbReference type="PANTHER" id="PTHR48081:SF13">
    <property type="entry name" value="ALPHA_BETA HYDROLASE"/>
    <property type="match status" value="1"/>
</dbReference>
<dbReference type="GO" id="GO:0016787">
    <property type="term" value="F:hydrolase activity"/>
    <property type="evidence" value="ECO:0007669"/>
    <property type="project" value="UniProtKB-KW"/>
</dbReference>
<dbReference type="Proteomes" id="UP000298412">
    <property type="component" value="Unassembled WGS sequence"/>
</dbReference>
<evidence type="ECO:0000313" key="6">
    <source>
        <dbReference type="Proteomes" id="UP000298412"/>
    </source>
</evidence>
<feature type="compositionally biased region" description="Basic residues" evidence="2">
    <location>
        <begin position="1"/>
        <end position="16"/>
    </location>
</feature>
<sequence>MPRQNHRCARRPHPERRAHGGAARHPRTGFAARWKTIYSQGIPPHFGALVKTLLPHTRFGTRRARLLTVLTVFAVALVGTAGLAGLQSGTTVPDATIAASKGTAVGAPSASMLGIRTFAKPAGVTVTADVVYTTEADGTPLALDVCSPAGSTPGTPGAAALPAVVSIHGGSWVRGDKANDDWRGVCEWLASEGFVAYSVDYGLAPASVFPAAIDDLATAVEWIRRPDNAARFGIDPARIGAFGGSAGANLAMLLGTRGTGPLTEGSRVAAVAELSGPTDLTGQALATDGASERLANLVLRYLGCSSLADCPQAVAASPARRLDRTDPPVFIGQSDHEFIPLAQATRFSANLERLAIAHELVVVPGTVHSIGILDEGMRARVAAFLHGTLGH</sequence>
<keyword evidence="3" id="KW-1133">Transmembrane helix</keyword>
<evidence type="ECO:0000256" key="2">
    <source>
        <dbReference type="SAM" id="MobiDB-lite"/>
    </source>
</evidence>
<dbReference type="InterPro" id="IPR029058">
    <property type="entry name" value="AB_hydrolase_fold"/>
</dbReference>
<keyword evidence="3" id="KW-0472">Membrane</keyword>
<gene>
    <name evidence="5" type="ORF">E3O19_02255</name>
</gene>
<feature type="domain" description="BD-FAE-like" evidence="4">
    <location>
        <begin position="159"/>
        <end position="351"/>
    </location>
</feature>
<evidence type="ECO:0000259" key="4">
    <source>
        <dbReference type="Pfam" id="PF20434"/>
    </source>
</evidence>
<name>A0A4R8WWQ0_9MICO</name>
<keyword evidence="1 5" id="KW-0378">Hydrolase</keyword>
<proteinExistence type="predicted"/>
<reference evidence="5 6" key="1">
    <citation type="submission" date="2019-03" db="EMBL/GenBank/DDBJ databases">
        <title>Genomics of glacier-inhabiting Cryobacterium strains.</title>
        <authorList>
            <person name="Liu Q."/>
            <person name="Xin Y.-H."/>
        </authorList>
    </citation>
    <scope>NUCLEOTIDE SEQUENCE [LARGE SCALE GENOMIC DNA]</scope>
    <source>
        <strain evidence="5 6">MDT1-3</strain>
    </source>
</reference>
<evidence type="ECO:0000313" key="5">
    <source>
        <dbReference type="EMBL" id="TFC19797.1"/>
    </source>
</evidence>
<feature type="region of interest" description="Disordered" evidence="2">
    <location>
        <begin position="1"/>
        <end position="26"/>
    </location>
</feature>